<dbReference type="RefSeq" id="WP_075066582.1">
    <property type="nucleotide sequence ID" value="NZ_LKAJ02000001.1"/>
</dbReference>
<organism evidence="2">
    <name type="scientific">Candidatus Berkiella aquae</name>
    <dbReference type="NCBI Taxonomy" id="295108"/>
    <lineage>
        <taxon>Bacteria</taxon>
        <taxon>Pseudomonadati</taxon>
        <taxon>Pseudomonadota</taxon>
        <taxon>Gammaproteobacteria</taxon>
        <taxon>Candidatus Berkiellales</taxon>
        <taxon>Candidatus Berkiellaceae</taxon>
        <taxon>Candidatus Berkiella</taxon>
    </lineage>
</organism>
<sequence length="134" mass="15080">MMIKQLIVSALLLGASVCHAVTIGAQSTTQLPKTGECCVQPKKTSPTQVKKVVQPATGKKKQVTTPKVAQVKHHHHHHHYYHYPKKPVGRMVRREVYYRPYHQPVRARSYRPMPARVVYPAPVVGGAGIQFTIR</sequence>
<reference evidence="2" key="1">
    <citation type="submission" date="2015-09" db="EMBL/GenBank/DDBJ databases">
        <title>Draft Genome Sequences of Two Novel Amoeba-resistant Intranuclear Bacteria, Candidatus Berkiella cookevillensis and Candidatus Berkiella aquae.</title>
        <authorList>
            <person name="Mehari Y.T."/>
            <person name="Arivett B.A."/>
            <person name="Farone A.L."/>
            <person name="Gunderson J.H."/>
            <person name="Farone M.B."/>
        </authorList>
    </citation>
    <scope>NUCLEOTIDE SEQUENCE [LARGE SCALE GENOMIC DNA]</scope>
    <source>
        <strain evidence="2">HT99</strain>
    </source>
</reference>
<evidence type="ECO:0000256" key="1">
    <source>
        <dbReference type="SAM" id="SignalP"/>
    </source>
</evidence>
<keyword evidence="4" id="KW-1185">Reference proteome</keyword>
<evidence type="ECO:0000313" key="4">
    <source>
        <dbReference type="Proteomes" id="UP000051497"/>
    </source>
</evidence>
<feature type="signal peptide" evidence="1">
    <location>
        <begin position="1"/>
        <end position="20"/>
    </location>
</feature>
<proteinExistence type="predicted"/>
<gene>
    <name evidence="3" type="ORF">HT99x_001045</name>
    <name evidence="2" type="ORF">HT99x_01961</name>
</gene>
<dbReference type="AlphaFoldDB" id="A0A0Q9YWM8"/>
<reference evidence="3" key="3">
    <citation type="submission" date="2021-06" db="EMBL/GenBank/DDBJ databases">
        <title>Genomic Description and Analysis of Intracellular Bacteria, Candidatus Berkiella cookevillensis and Candidatus Berkiella aquae.</title>
        <authorList>
            <person name="Kidane D.T."/>
            <person name="Mehari Y.T."/>
            <person name="Rice F.C."/>
            <person name="Arivett B.A."/>
            <person name="Farone A.L."/>
            <person name="Berk S.G."/>
            <person name="Farone M.B."/>
        </authorList>
    </citation>
    <scope>NUCLEOTIDE SEQUENCE</scope>
    <source>
        <strain evidence="3">HT99</strain>
    </source>
</reference>
<feature type="chain" id="PRO_5043129853" evidence="1">
    <location>
        <begin position="21"/>
        <end position="134"/>
    </location>
</feature>
<protein>
    <submittedName>
        <fullName evidence="2">Uncharacterized protein</fullName>
    </submittedName>
</protein>
<name>A0A0Q9YWM8_9GAMM</name>
<dbReference type="Proteomes" id="UP000051497">
    <property type="component" value="Unassembled WGS sequence"/>
</dbReference>
<comment type="caution">
    <text evidence="2">The sequence shown here is derived from an EMBL/GenBank/DDBJ whole genome shotgun (WGS) entry which is preliminary data.</text>
</comment>
<dbReference type="EMBL" id="LKAJ01000007">
    <property type="protein sequence ID" value="KRG21041.1"/>
    <property type="molecule type" value="Genomic_DNA"/>
</dbReference>
<reference evidence="3" key="2">
    <citation type="journal article" date="2016" name="Genome Announc.">
        <title>Draft Genome Sequences of Two Novel Amoeba-Resistant Intranuclear Bacteria, 'Candidatus Berkiella cookevillensis' and 'Candidatus Berkiella aquae'.</title>
        <authorList>
            <person name="Mehari Y.T."/>
            <person name="Arivett B.A."/>
            <person name="Farone A.L."/>
            <person name="Gunderson J.H."/>
            <person name="Farone M.B."/>
        </authorList>
    </citation>
    <scope>NUCLEOTIDE SEQUENCE</scope>
    <source>
        <strain evidence="3">HT99</strain>
    </source>
</reference>
<evidence type="ECO:0000313" key="3">
    <source>
        <dbReference type="EMBL" id="MCS5710005.1"/>
    </source>
</evidence>
<dbReference type="EMBL" id="LKAJ02000001">
    <property type="protein sequence ID" value="MCS5710005.1"/>
    <property type="molecule type" value="Genomic_DNA"/>
</dbReference>
<evidence type="ECO:0000313" key="2">
    <source>
        <dbReference type="EMBL" id="KRG21041.1"/>
    </source>
</evidence>
<keyword evidence="1" id="KW-0732">Signal</keyword>
<accession>A0A0Q9YWM8</accession>